<comment type="caution">
    <text evidence="7">The sequence shown here is derived from an EMBL/GenBank/DDBJ whole genome shotgun (WGS) entry which is preliminary data.</text>
</comment>
<protein>
    <recommendedName>
        <fullName evidence="6">Phosphofructokinase domain-containing protein</fullName>
    </recommendedName>
</protein>
<evidence type="ECO:0000259" key="6">
    <source>
        <dbReference type="Pfam" id="PF00365"/>
    </source>
</evidence>
<evidence type="ECO:0000256" key="2">
    <source>
        <dbReference type="ARBA" id="ARBA00022679"/>
    </source>
</evidence>
<dbReference type="AlphaFoldDB" id="X1H695"/>
<dbReference type="GO" id="GO:0003872">
    <property type="term" value="F:6-phosphofructokinase activity"/>
    <property type="evidence" value="ECO:0007669"/>
    <property type="project" value="InterPro"/>
</dbReference>
<dbReference type="GO" id="GO:0006002">
    <property type="term" value="P:fructose 6-phosphate metabolic process"/>
    <property type="evidence" value="ECO:0007669"/>
    <property type="project" value="InterPro"/>
</dbReference>
<keyword evidence="5" id="KW-0460">Magnesium</keyword>
<proteinExistence type="predicted"/>
<evidence type="ECO:0000256" key="1">
    <source>
        <dbReference type="ARBA" id="ARBA00001946"/>
    </source>
</evidence>
<sequence>MTKRVAILTGGGDVPGLNMGLKSLVYRIIDLGFEPIGVRKGWDGLINYNPHDPSTYSDHFIELTKNIVRPIDRTPGSFLHSSRIEPRQV</sequence>
<comment type="cofactor">
    <cofactor evidence="1">
        <name>Mg(2+)</name>
        <dbReference type="ChEBI" id="CHEBI:18420"/>
    </cofactor>
</comment>
<dbReference type="PRINTS" id="PR00476">
    <property type="entry name" value="PHFRCTKINASE"/>
</dbReference>
<dbReference type="Pfam" id="PF00365">
    <property type="entry name" value="PFK"/>
    <property type="match status" value="1"/>
</dbReference>
<dbReference type="InterPro" id="IPR035966">
    <property type="entry name" value="PKF_sf"/>
</dbReference>
<dbReference type="InterPro" id="IPR022953">
    <property type="entry name" value="ATP_PFK"/>
</dbReference>
<feature type="non-terminal residue" evidence="7">
    <location>
        <position position="89"/>
    </location>
</feature>
<name>X1H695_9ZZZZ</name>
<evidence type="ECO:0000256" key="3">
    <source>
        <dbReference type="ARBA" id="ARBA00022723"/>
    </source>
</evidence>
<keyword evidence="2" id="KW-0808">Transferase</keyword>
<keyword evidence="3" id="KW-0479">Metal-binding</keyword>
<evidence type="ECO:0000256" key="5">
    <source>
        <dbReference type="ARBA" id="ARBA00022842"/>
    </source>
</evidence>
<dbReference type="InterPro" id="IPR000023">
    <property type="entry name" value="Phosphofructokinase_dom"/>
</dbReference>
<dbReference type="UniPathway" id="UPA00109">
    <property type="reaction ID" value="UER00182"/>
</dbReference>
<accession>X1H695</accession>
<feature type="domain" description="Phosphofructokinase" evidence="6">
    <location>
        <begin position="4"/>
        <end position="87"/>
    </location>
</feature>
<dbReference type="Gene3D" id="3.40.50.450">
    <property type="match status" value="1"/>
</dbReference>
<keyword evidence="4" id="KW-0418">Kinase</keyword>
<reference evidence="7" key="1">
    <citation type="journal article" date="2014" name="Front. Microbiol.">
        <title>High frequency of phylogenetically diverse reductive dehalogenase-homologous genes in deep subseafloor sedimentary metagenomes.</title>
        <authorList>
            <person name="Kawai M."/>
            <person name="Futagami T."/>
            <person name="Toyoda A."/>
            <person name="Takaki Y."/>
            <person name="Nishi S."/>
            <person name="Hori S."/>
            <person name="Arai W."/>
            <person name="Tsubouchi T."/>
            <person name="Morono Y."/>
            <person name="Uchiyama I."/>
            <person name="Ito T."/>
            <person name="Fujiyama A."/>
            <person name="Inagaki F."/>
            <person name="Takami H."/>
        </authorList>
    </citation>
    <scope>NUCLEOTIDE SEQUENCE</scope>
    <source>
        <strain evidence="7">Expedition CK06-06</strain>
    </source>
</reference>
<dbReference type="GO" id="GO:0046872">
    <property type="term" value="F:metal ion binding"/>
    <property type="evidence" value="ECO:0007669"/>
    <property type="project" value="UniProtKB-KW"/>
</dbReference>
<dbReference type="EMBL" id="BARU01015511">
    <property type="protein sequence ID" value="GAH52580.1"/>
    <property type="molecule type" value="Genomic_DNA"/>
</dbReference>
<evidence type="ECO:0000256" key="4">
    <source>
        <dbReference type="ARBA" id="ARBA00022777"/>
    </source>
</evidence>
<gene>
    <name evidence="7" type="ORF">S03H2_26608</name>
</gene>
<evidence type="ECO:0000313" key="7">
    <source>
        <dbReference type="EMBL" id="GAH52580.1"/>
    </source>
</evidence>
<organism evidence="7">
    <name type="scientific">marine sediment metagenome</name>
    <dbReference type="NCBI Taxonomy" id="412755"/>
    <lineage>
        <taxon>unclassified sequences</taxon>
        <taxon>metagenomes</taxon>
        <taxon>ecological metagenomes</taxon>
    </lineage>
</organism>
<dbReference type="SUPFAM" id="SSF53784">
    <property type="entry name" value="Phosphofructokinase"/>
    <property type="match status" value="1"/>
</dbReference>